<evidence type="ECO:0000256" key="6">
    <source>
        <dbReference type="RuleBase" id="RU280813"/>
    </source>
</evidence>
<dbReference type="Gene3D" id="1.20.1070.10">
    <property type="entry name" value="Rhodopsin 7-helix transmembrane proteins"/>
    <property type="match status" value="1"/>
</dbReference>
<evidence type="ECO:0000256" key="1">
    <source>
        <dbReference type="ARBA" id="ARBA00004141"/>
    </source>
</evidence>
<keyword evidence="5 6" id="KW-0472">Membrane</keyword>
<feature type="transmembrane region" description="Helical" evidence="6">
    <location>
        <begin position="127"/>
        <end position="150"/>
    </location>
</feature>
<dbReference type="GO" id="GO:0004888">
    <property type="term" value="F:transmembrane signaling receptor activity"/>
    <property type="evidence" value="ECO:0007669"/>
    <property type="project" value="InterPro"/>
</dbReference>
<organism evidence="7 8">
    <name type="scientific">Strongyloides papillosus</name>
    <name type="common">Intestinal threadworm</name>
    <dbReference type="NCBI Taxonomy" id="174720"/>
    <lineage>
        <taxon>Eukaryota</taxon>
        <taxon>Metazoa</taxon>
        <taxon>Ecdysozoa</taxon>
        <taxon>Nematoda</taxon>
        <taxon>Chromadorea</taxon>
        <taxon>Rhabditida</taxon>
        <taxon>Tylenchina</taxon>
        <taxon>Panagrolaimomorpha</taxon>
        <taxon>Strongyloidoidea</taxon>
        <taxon>Strongyloididae</taxon>
        <taxon>Strongyloides</taxon>
    </lineage>
</organism>
<dbReference type="SUPFAM" id="SSF81321">
    <property type="entry name" value="Family A G protein-coupled receptor-like"/>
    <property type="match status" value="1"/>
</dbReference>
<name>A0A0N5BZ38_STREA</name>
<feature type="transmembrane region" description="Helical" evidence="6">
    <location>
        <begin position="214"/>
        <end position="236"/>
    </location>
</feature>
<reference evidence="8" key="1">
    <citation type="submission" date="2017-02" db="UniProtKB">
        <authorList>
            <consortium name="WormBaseParasite"/>
        </authorList>
    </citation>
    <scope>IDENTIFICATION</scope>
</reference>
<dbReference type="PANTHER" id="PTHR31627:SF42">
    <property type="entry name" value="G_PROTEIN_RECEP_F1_2 DOMAIN-CONTAINING PROTEIN-RELATED"/>
    <property type="match status" value="1"/>
</dbReference>
<dbReference type="PANTHER" id="PTHR31627">
    <property type="entry name" value="SERPENTINE RECEPTOR CLASS GAMMA-RELATED"/>
    <property type="match status" value="1"/>
</dbReference>
<dbReference type="GO" id="GO:0016020">
    <property type="term" value="C:membrane"/>
    <property type="evidence" value="ECO:0007669"/>
    <property type="project" value="UniProtKB-SubCell"/>
</dbReference>
<dbReference type="CDD" id="cd00637">
    <property type="entry name" value="7tm_classA_rhodopsin-like"/>
    <property type="match status" value="1"/>
</dbReference>
<dbReference type="GO" id="GO:0007606">
    <property type="term" value="P:sensory perception of chemical stimulus"/>
    <property type="evidence" value="ECO:0007669"/>
    <property type="project" value="UniProtKB-UniRule"/>
</dbReference>
<protein>
    <recommendedName>
        <fullName evidence="6">Serpentine receptor class gamma</fullName>
    </recommendedName>
</protein>
<feature type="transmembrane region" description="Helical" evidence="6">
    <location>
        <begin position="170"/>
        <end position="193"/>
    </location>
</feature>
<comment type="subcellular location">
    <subcellularLocation>
        <location evidence="1">Membrane</location>
        <topology evidence="1">Multi-pass membrane protein</topology>
    </subcellularLocation>
</comment>
<evidence type="ECO:0000256" key="2">
    <source>
        <dbReference type="ARBA" id="ARBA00005692"/>
    </source>
</evidence>
<evidence type="ECO:0000256" key="4">
    <source>
        <dbReference type="ARBA" id="ARBA00022989"/>
    </source>
</evidence>
<evidence type="ECO:0000313" key="7">
    <source>
        <dbReference type="Proteomes" id="UP000046392"/>
    </source>
</evidence>
<keyword evidence="7" id="KW-1185">Reference proteome</keyword>
<keyword evidence="4 6" id="KW-1133">Transmembrane helix</keyword>
<dbReference type="WBParaSite" id="SPAL_0001103400.1">
    <property type="protein sequence ID" value="SPAL_0001103400.1"/>
    <property type="gene ID" value="SPAL_0001103400"/>
</dbReference>
<proteinExistence type="inferred from homology"/>
<dbReference type="Proteomes" id="UP000046392">
    <property type="component" value="Unplaced"/>
</dbReference>
<feature type="transmembrane region" description="Helical" evidence="6">
    <location>
        <begin position="40"/>
        <end position="64"/>
    </location>
</feature>
<feature type="transmembrane region" description="Helical" evidence="6">
    <location>
        <begin position="84"/>
        <end position="106"/>
    </location>
</feature>
<accession>A0A0N5BZ38</accession>
<comment type="similarity">
    <text evidence="2 6">Belongs to the nematode receptor-like protein srg family.</text>
</comment>
<keyword evidence="3 6" id="KW-0812">Transmembrane</keyword>
<dbReference type="InterPro" id="IPR000609">
    <property type="entry name" value="7TM_GPCR_serpentine_rcpt_Srg"/>
</dbReference>
<feature type="transmembrane region" description="Helical" evidence="6">
    <location>
        <begin position="12"/>
        <end position="28"/>
    </location>
</feature>
<evidence type="ECO:0000256" key="3">
    <source>
        <dbReference type="ARBA" id="ARBA00022692"/>
    </source>
</evidence>
<evidence type="ECO:0000313" key="8">
    <source>
        <dbReference type="WBParaSite" id="SPAL_0001103400.1"/>
    </source>
</evidence>
<evidence type="ECO:0000256" key="5">
    <source>
        <dbReference type="ARBA" id="ARBA00023136"/>
    </source>
</evidence>
<dbReference type="InterPro" id="IPR051119">
    <property type="entry name" value="Nematode_SR-like"/>
</dbReference>
<dbReference type="AlphaFoldDB" id="A0A0N5BZ38"/>
<dbReference type="Pfam" id="PF02118">
    <property type="entry name" value="Srg"/>
    <property type="match status" value="1"/>
</dbReference>
<feature type="transmembrane region" description="Helical" evidence="6">
    <location>
        <begin position="248"/>
        <end position="272"/>
    </location>
</feature>
<sequence>MISVLDIIQLTYKIPSMLLMVLSIYVIIKEIKSRNVNFNTQFYIIIVCKLSNEVIYNINIFLFFKLPKWGCFNNFMKENNWMATFFYILATQQIAFIFLITLLISINRYIAVKYPLLYNLYFLKSKIVVILLFFITLSTLIGLGNISFNARFDKFESSDHILPSFQSKNAIYYQIFYQIFLFGIISIATCAFNTMAILTLRKLNKNGTKYKKELYYIIYSIFIFLTLLLVQAFYVFNILAELYKIRFFINIIHFHHILAFDLTSIGDFYFLIYSW</sequence>